<evidence type="ECO:0000313" key="3">
    <source>
        <dbReference type="Proteomes" id="UP000322699"/>
    </source>
</evidence>
<dbReference type="PANTHER" id="PTHR43445:SF1">
    <property type="entry name" value="PGA SYNTHASE CAPB"/>
    <property type="match status" value="1"/>
</dbReference>
<dbReference type="EMBL" id="VRLW01000001">
    <property type="protein sequence ID" value="KAA1260474.1"/>
    <property type="molecule type" value="Genomic_DNA"/>
</dbReference>
<dbReference type="GO" id="GO:0045227">
    <property type="term" value="P:capsule polysaccharide biosynthetic process"/>
    <property type="evidence" value="ECO:0007669"/>
    <property type="project" value="InterPro"/>
</dbReference>
<dbReference type="Pfam" id="PF08245">
    <property type="entry name" value="Mur_ligase_M"/>
    <property type="match status" value="1"/>
</dbReference>
<evidence type="ECO:0000259" key="1">
    <source>
        <dbReference type="Pfam" id="PF08245"/>
    </source>
</evidence>
<evidence type="ECO:0000313" key="2">
    <source>
        <dbReference type="EMBL" id="KAA1260474.1"/>
    </source>
</evidence>
<dbReference type="GO" id="GO:0016881">
    <property type="term" value="F:acid-amino acid ligase activity"/>
    <property type="evidence" value="ECO:0007669"/>
    <property type="project" value="InterPro"/>
</dbReference>
<protein>
    <submittedName>
        <fullName evidence="2">Capsule biosynthesis protein CapB</fullName>
    </submittedName>
</protein>
<proteinExistence type="predicted"/>
<dbReference type="OrthoDB" id="2884at2"/>
<dbReference type="GO" id="GO:0005524">
    <property type="term" value="F:ATP binding"/>
    <property type="evidence" value="ECO:0007669"/>
    <property type="project" value="InterPro"/>
</dbReference>
<dbReference type="PRINTS" id="PR01758">
    <property type="entry name" value="CAPSULEPROTB"/>
</dbReference>
<dbReference type="Gene3D" id="3.40.1190.10">
    <property type="entry name" value="Mur-like, catalytic domain"/>
    <property type="match status" value="1"/>
</dbReference>
<comment type="caution">
    <text evidence="2">The sequence shown here is derived from an EMBL/GenBank/DDBJ whole genome shotgun (WGS) entry which is preliminary data.</text>
</comment>
<gene>
    <name evidence="2" type="primary">capB_2</name>
    <name evidence="2" type="ORF">LF1_30140</name>
</gene>
<dbReference type="GO" id="GO:0016020">
    <property type="term" value="C:membrane"/>
    <property type="evidence" value="ECO:0007669"/>
    <property type="project" value="InterPro"/>
</dbReference>
<reference evidence="2 3" key="1">
    <citation type="submission" date="2019-08" db="EMBL/GenBank/DDBJ databases">
        <title>Deep-cultivation of Planctomycetes and their phenomic and genomic characterization uncovers novel biology.</title>
        <authorList>
            <person name="Wiegand S."/>
            <person name="Jogler M."/>
            <person name="Boedeker C."/>
            <person name="Pinto D."/>
            <person name="Vollmers J."/>
            <person name="Rivas-Marin E."/>
            <person name="Kohn T."/>
            <person name="Peeters S.H."/>
            <person name="Heuer A."/>
            <person name="Rast P."/>
            <person name="Oberbeckmann S."/>
            <person name="Bunk B."/>
            <person name="Jeske O."/>
            <person name="Meyerdierks A."/>
            <person name="Storesund J.E."/>
            <person name="Kallscheuer N."/>
            <person name="Luecker S."/>
            <person name="Lage O.M."/>
            <person name="Pohl T."/>
            <person name="Merkel B.J."/>
            <person name="Hornburger P."/>
            <person name="Mueller R.-W."/>
            <person name="Bruemmer F."/>
            <person name="Labrenz M."/>
            <person name="Spormann A.M."/>
            <person name="Op Den Camp H."/>
            <person name="Overmann J."/>
            <person name="Amann R."/>
            <person name="Jetten M.S.M."/>
            <person name="Mascher T."/>
            <person name="Medema M.H."/>
            <person name="Devos D.P."/>
            <person name="Kaster A.-K."/>
            <person name="Ovreas L."/>
            <person name="Rohde M."/>
            <person name="Galperin M.Y."/>
            <person name="Jogler C."/>
        </authorList>
    </citation>
    <scope>NUCLEOTIDE SEQUENCE [LARGE SCALE GENOMIC DNA]</scope>
    <source>
        <strain evidence="2 3">LF1</strain>
    </source>
</reference>
<sequence>MNCLCALATLATVTTVAFLVEAWLYRRRLNGIPIRVHVNGTRGKSSVARLIAAGLRGGGIRTCAKTTGTLARMIFPNGEELPIFRPARANVIEQKRVVRAAAKAKAEALVIECMALQPLLQSTCELQLVRSTHGVITNARADHLDVMGPDRLHVAKALSGTTPVAGTLFTAESRLDSLQVMQHAAQDRGSEMQIITQNDSAKITEEELAQFSYLEHAENVALALRVCESIGVGREEALRGMWAATPDPGAMKVHTTDVQAMPSFDSGQPTEPSVFHFVNGFAANDPESTEQLWETAFNRFPDSDRRVMVMNCREDRPDRSEIMGAAIGKWSAADQVVVIGTGTELFMRAAKKSGVDPSKLVCLGEVESPEQVAEVIACDDALCEPGVMVMGIGNVKNGGFALDQFFEEHSNWIPQRVAIAQQEAASGRASVAGAS</sequence>
<dbReference type="InterPro" id="IPR050061">
    <property type="entry name" value="MurCDEF_pg_biosynth"/>
</dbReference>
<dbReference type="SUPFAM" id="SSF53623">
    <property type="entry name" value="MurD-like peptide ligases, catalytic domain"/>
    <property type="match status" value="1"/>
</dbReference>
<name>A0A5B1CMB0_9BACT</name>
<dbReference type="AlphaFoldDB" id="A0A5B1CMB0"/>
<dbReference type="InterPro" id="IPR013221">
    <property type="entry name" value="Mur_ligase_cen"/>
</dbReference>
<dbReference type="InterPro" id="IPR008337">
    <property type="entry name" value="Capsule_biosynth_CapB"/>
</dbReference>
<dbReference type="RefSeq" id="WP_084422250.1">
    <property type="nucleotide sequence ID" value="NZ_LWSK01000002.1"/>
</dbReference>
<feature type="domain" description="Mur ligase central" evidence="1">
    <location>
        <begin position="38"/>
        <end position="147"/>
    </location>
</feature>
<dbReference type="InterPro" id="IPR036565">
    <property type="entry name" value="Mur-like_cat_sf"/>
</dbReference>
<dbReference type="PANTHER" id="PTHR43445">
    <property type="entry name" value="UDP-N-ACETYLMURAMATE--L-ALANINE LIGASE-RELATED"/>
    <property type="match status" value="1"/>
</dbReference>
<dbReference type="Proteomes" id="UP000322699">
    <property type="component" value="Unassembled WGS sequence"/>
</dbReference>
<accession>A0A5B1CMB0</accession>
<keyword evidence="3" id="KW-1185">Reference proteome</keyword>
<organism evidence="2 3">
    <name type="scientific">Rubripirellula obstinata</name>
    <dbReference type="NCBI Taxonomy" id="406547"/>
    <lineage>
        <taxon>Bacteria</taxon>
        <taxon>Pseudomonadati</taxon>
        <taxon>Planctomycetota</taxon>
        <taxon>Planctomycetia</taxon>
        <taxon>Pirellulales</taxon>
        <taxon>Pirellulaceae</taxon>
        <taxon>Rubripirellula</taxon>
    </lineage>
</organism>
<dbReference type="NCBIfam" id="TIGR04012">
    <property type="entry name" value="poly_gGlu_PgsB"/>
    <property type="match status" value="1"/>
</dbReference>